<reference evidence="1 2" key="1">
    <citation type="journal article" date="2013" name="Genome Biol.">
        <title>The genome sequence of the most widely cultivated cacao type and its use to identify candidate genes regulating pod color.</title>
        <authorList>
            <person name="Motamayor J.C."/>
            <person name="Mockaitis K."/>
            <person name="Schmutz J."/>
            <person name="Haiminen N."/>
            <person name="Iii D.L."/>
            <person name="Cornejo O."/>
            <person name="Findley S.D."/>
            <person name="Zheng P."/>
            <person name="Utro F."/>
            <person name="Royaert S."/>
            <person name="Saski C."/>
            <person name="Jenkins J."/>
            <person name="Podicheti R."/>
            <person name="Zhao M."/>
            <person name="Scheffler B.E."/>
            <person name="Stack J.C."/>
            <person name="Feltus F.A."/>
            <person name="Mustiga G.M."/>
            <person name="Amores F."/>
            <person name="Phillips W."/>
            <person name="Marelli J.P."/>
            <person name="May G.D."/>
            <person name="Shapiro H."/>
            <person name="Ma J."/>
            <person name="Bustamante C.D."/>
            <person name="Schnell R.J."/>
            <person name="Main D."/>
            <person name="Gilbert D."/>
            <person name="Parida L."/>
            <person name="Kuhn D.N."/>
        </authorList>
    </citation>
    <scope>NUCLEOTIDE SEQUENCE [LARGE SCALE GENOMIC DNA]</scope>
    <source>
        <strain evidence="2">cv. Matina 1-6</strain>
    </source>
</reference>
<gene>
    <name evidence="1" type="ORF">TCM_027011</name>
</gene>
<dbReference type="InParanoid" id="A0A061G701"/>
<name>A0A061G701_THECC</name>
<keyword evidence="2" id="KW-1185">Reference proteome</keyword>
<organism evidence="1 2">
    <name type="scientific">Theobroma cacao</name>
    <name type="common">Cacao</name>
    <name type="synonym">Cocoa</name>
    <dbReference type="NCBI Taxonomy" id="3641"/>
    <lineage>
        <taxon>Eukaryota</taxon>
        <taxon>Viridiplantae</taxon>
        <taxon>Streptophyta</taxon>
        <taxon>Embryophyta</taxon>
        <taxon>Tracheophyta</taxon>
        <taxon>Spermatophyta</taxon>
        <taxon>Magnoliopsida</taxon>
        <taxon>eudicotyledons</taxon>
        <taxon>Gunneridae</taxon>
        <taxon>Pentapetalae</taxon>
        <taxon>rosids</taxon>
        <taxon>malvids</taxon>
        <taxon>Malvales</taxon>
        <taxon>Malvaceae</taxon>
        <taxon>Byttnerioideae</taxon>
        <taxon>Theobroma</taxon>
    </lineage>
</organism>
<evidence type="ECO:0000313" key="1">
    <source>
        <dbReference type="EMBL" id="EOY25635.1"/>
    </source>
</evidence>
<dbReference type="HOGENOM" id="CLU_1075262_0_0_1"/>
<accession>A0A061G701</accession>
<protein>
    <submittedName>
        <fullName evidence="1">Uncharacterized protein</fullName>
    </submittedName>
</protein>
<dbReference type="AlphaFoldDB" id="A0A061G701"/>
<dbReference type="EMBL" id="CM001884">
    <property type="protein sequence ID" value="EOY25635.1"/>
    <property type="molecule type" value="Genomic_DNA"/>
</dbReference>
<dbReference type="Proteomes" id="UP000026915">
    <property type="component" value="Chromosome 6"/>
</dbReference>
<proteinExistence type="predicted"/>
<evidence type="ECO:0000313" key="2">
    <source>
        <dbReference type="Proteomes" id="UP000026915"/>
    </source>
</evidence>
<sequence length="259" mass="29857">MRGWGGRDKSPKIIRRKIRKEVSGGMQALFWRSGLMTGKFRQVRKNPEVVTSYPIDQGFMNWIQLQMLSVKLVWKWFSNLVLESAQCIPCLITQDIIHLGQFSLDCLNFIYSFTGNHLSFYCGHYGLWLISSDGPLVHSTWSSFVHFKSAPLACVLILTVTNYTISPKYTIVYAALEWTLPRKSANTRNKANERCKLLCFVDLVYINHQMKIIFSSLPWSLAGLEIRYTQVDLPLKNYFHISSAAKMLYLANILELVIF</sequence>
<dbReference type="Gramene" id="EOY25635">
    <property type="protein sequence ID" value="EOY25635"/>
    <property type="gene ID" value="TCM_027011"/>
</dbReference>